<dbReference type="Gene3D" id="3.40.50.980">
    <property type="match status" value="1"/>
</dbReference>
<dbReference type="InterPro" id="IPR000873">
    <property type="entry name" value="AMP-dep_synth/lig_dom"/>
</dbReference>
<dbReference type="Gene3D" id="3.40.50.12780">
    <property type="entry name" value="N-terminal domain of ligase-like"/>
    <property type="match status" value="1"/>
</dbReference>
<dbReference type="InterPro" id="IPR042099">
    <property type="entry name" value="ANL_N_sf"/>
</dbReference>
<feature type="domain" description="AMP-binding enzyme C-terminal" evidence="3">
    <location>
        <begin position="455"/>
        <end position="526"/>
    </location>
</feature>
<feature type="compositionally biased region" description="Basic and acidic residues" evidence="1">
    <location>
        <begin position="344"/>
        <end position="353"/>
    </location>
</feature>
<reference evidence="4" key="2">
    <citation type="journal article" date="2020" name="Microorganisms">
        <title>Osmotic Adaptation and Compatible Solute Biosynthesis of Phototrophic Bacteria as Revealed from Genome Analyses.</title>
        <authorList>
            <person name="Imhoff J.F."/>
            <person name="Rahn T."/>
            <person name="Kunzel S."/>
            <person name="Keller A."/>
            <person name="Neulinger S.C."/>
        </authorList>
    </citation>
    <scope>NUCLEOTIDE SEQUENCE</scope>
    <source>
        <strain evidence="4">DSM 11080</strain>
    </source>
</reference>
<dbReference type="Pfam" id="PF00501">
    <property type="entry name" value="AMP-binding"/>
    <property type="match status" value="1"/>
</dbReference>
<dbReference type="GO" id="GO:0016878">
    <property type="term" value="F:acid-thiol ligase activity"/>
    <property type="evidence" value="ECO:0007669"/>
    <property type="project" value="UniProtKB-ARBA"/>
</dbReference>
<dbReference type="InterPro" id="IPR050237">
    <property type="entry name" value="ATP-dep_AMP-bd_enzyme"/>
</dbReference>
<dbReference type="PANTHER" id="PTHR43767">
    <property type="entry name" value="LONG-CHAIN-FATTY-ACID--COA LIGASE"/>
    <property type="match status" value="1"/>
</dbReference>
<dbReference type="InterPro" id="IPR045851">
    <property type="entry name" value="AMP-bd_C_sf"/>
</dbReference>
<feature type="compositionally biased region" description="Basic and acidic residues" evidence="1">
    <location>
        <begin position="320"/>
        <end position="331"/>
    </location>
</feature>
<evidence type="ECO:0000313" key="4">
    <source>
        <dbReference type="EMBL" id="MBK1704834.1"/>
    </source>
</evidence>
<dbReference type="SUPFAM" id="SSF56801">
    <property type="entry name" value="Acetyl-CoA synthetase-like"/>
    <property type="match status" value="1"/>
</dbReference>
<dbReference type="PANTHER" id="PTHR43767:SF1">
    <property type="entry name" value="NONRIBOSOMAL PEPTIDE SYNTHASE PES1 (EUROFUNG)-RELATED"/>
    <property type="match status" value="1"/>
</dbReference>
<dbReference type="Proteomes" id="UP001296776">
    <property type="component" value="Unassembled WGS sequence"/>
</dbReference>
<evidence type="ECO:0000259" key="2">
    <source>
        <dbReference type="Pfam" id="PF00501"/>
    </source>
</evidence>
<keyword evidence="5" id="KW-1185">Reference proteome</keyword>
<protein>
    <recommendedName>
        <fullName evidence="6">O-succinylbenzoic acid--CoA ligase</fullName>
    </recommendedName>
</protein>
<dbReference type="AlphaFoldDB" id="A0AAJ0U3Y5"/>
<dbReference type="Gene3D" id="3.30.300.30">
    <property type="match status" value="1"/>
</dbReference>
<evidence type="ECO:0000259" key="3">
    <source>
        <dbReference type="Pfam" id="PF13193"/>
    </source>
</evidence>
<feature type="region of interest" description="Disordered" evidence="1">
    <location>
        <begin position="320"/>
        <end position="384"/>
    </location>
</feature>
<proteinExistence type="predicted"/>
<dbReference type="Gene3D" id="2.30.38.10">
    <property type="entry name" value="Luciferase, Domain 3"/>
    <property type="match status" value="1"/>
</dbReference>
<feature type="domain" description="AMP-dependent synthetase/ligase" evidence="2">
    <location>
        <begin position="24"/>
        <end position="294"/>
    </location>
</feature>
<sequence length="545" mass="58303">MGRSRATTDAAWRESPAMRPPFDPEATALRVDDGAWRWSELAERSERRAARLRRQGLQAGEVVLCPTTPVLDSMLMQQALARLGAAVLPVRDGLPPARRDLLIKTSGAEWIWASADRQLETHGQLLRTGARGGADPVEQDDDPPFVLVETSGSSARPKLAMLSATNVAASCVKVNERLAVGPGDAWLCVLPRQHVGGLAIGYRCALAGATMIVHERFDPATVHCALHEHGITHLSLVPAMLQRLLDQGHPPPPGLRVVLLGGQALDPSLARRGVGAGWPLYLGYGMTETFSQIAGAWIDEAGTVPGGLEPLDGVQVEAPRCAETRPEHEQASETAPEQAPQRAPEGRSTRDEADASPAMQTVSHRSGHRSGIPSSPLQRPNEHRYRTEQMAPLRVRGPMLMLGYANPTRSAGTGLTGGWLETGDLACQQRTSGLMILGRADDVIISGGVNILPAEVEQRLAAFEGVAEVAVVGLPDPAWGQRLVAVYTGSCDPAGIEQWARAALPSHLRPRGFVRLAELPRLASGKRDRRAIERQAAALNSASGV</sequence>
<dbReference type="EMBL" id="NRSJ01000015">
    <property type="protein sequence ID" value="MBK1704834.1"/>
    <property type="molecule type" value="Genomic_DNA"/>
</dbReference>
<dbReference type="Pfam" id="PF13193">
    <property type="entry name" value="AMP-binding_C"/>
    <property type="match status" value="1"/>
</dbReference>
<evidence type="ECO:0000256" key="1">
    <source>
        <dbReference type="SAM" id="MobiDB-lite"/>
    </source>
</evidence>
<name>A0AAJ0U3Y5_9GAMM</name>
<evidence type="ECO:0008006" key="6">
    <source>
        <dbReference type="Google" id="ProtNLM"/>
    </source>
</evidence>
<gene>
    <name evidence="4" type="ORF">CKO40_09850</name>
</gene>
<evidence type="ECO:0000313" key="5">
    <source>
        <dbReference type="Proteomes" id="UP001296776"/>
    </source>
</evidence>
<reference evidence="4" key="1">
    <citation type="submission" date="2017-08" db="EMBL/GenBank/DDBJ databases">
        <authorList>
            <person name="Imhoff J.F."/>
            <person name="Rahn T."/>
            <person name="Kuenzel S."/>
            <person name="Neulinger S.C."/>
        </authorList>
    </citation>
    <scope>NUCLEOTIDE SEQUENCE</scope>
    <source>
        <strain evidence="4">DSM 11080</strain>
    </source>
</reference>
<feature type="region of interest" description="Disordered" evidence="1">
    <location>
        <begin position="1"/>
        <end position="25"/>
    </location>
</feature>
<dbReference type="InterPro" id="IPR025110">
    <property type="entry name" value="AMP-bd_C"/>
</dbReference>
<comment type="caution">
    <text evidence="4">The sequence shown here is derived from an EMBL/GenBank/DDBJ whole genome shotgun (WGS) entry which is preliminary data.</text>
</comment>
<organism evidence="4 5">
    <name type="scientific">Halochromatium glycolicum</name>
    <dbReference type="NCBI Taxonomy" id="85075"/>
    <lineage>
        <taxon>Bacteria</taxon>
        <taxon>Pseudomonadati</taxon>
        <taxon>Pseudomonadota</taxon>
        <taxon>Gammaproteobacteria</taxon>
        <taxon>Chromatiales</taxon>
        <taxon>Chromatiaceae</taxon>
        <taxon>Halochromatium</taxon>
    </lineage>
</organism>
<accession>A0AAJ0U3Y5</accession>